<gene>
    <name evidence="3" type="ORF">LCGC14_1197610</name>
</gene>
<keyword evidence="1" id="KW-1133">Transmembrane helix</keyword>
<dbReference type="InterPro" id="IPR001296">
    <property type="entry name" value="Glyco_trans_1"/>
</dbReference>
<evidence type="ECO:0000313" key="3">
    <source>
        <dbReference type="EMBL" id="KKM94505.1"/>
    </source>
</evidence>
<dbReference type="Gene3D" id="3.40.50.2000">
    <property type="entry name" value="Glycogen Phosphorylase B"/>
    <property type="match status" value="1"/>
</dbReference>
<dbReference type="PANTHER" id="PTHR12526">
    <property type="entry name" value="GLYCOSYLTRANSFERASE"/>
    <property type="match status" value="1"/>
</dbReference>
<organism evidence="3">
    <name type="scientific">marine sediment metagenome</name>
    <dbReference type="NCBI Taxonomy" id="412755"/>
    <lineage>
        <taxon>unclassified sequences</taxon>
        <taxon>metagenomes</taxon>
        <taxon>ecological metagenomes</taxon>
    </lineage>
</organism>
<accession>A0A0F9P094</accession>
<proteinExistence type="predicted"/>
<dbReference type="SUPFAM" id="SSF53756">
    <property type="entry name" value="UDP-Glycosyltransferase/glycogen phosphorylase"/>
    <property type="match status" value="1"/>
</dbReference>
<sequence length="340" mass="39285">MKILFLIWRDIFTASSRYRVYQYLDELKLKGFQYQIKFLPKKGIVPRIFFVISSIFIAINNDIIFIQKILFPSPIVYILKFLNKNIIFDWDDALYAEPPFGKQSKKEIAKRQYKLRIILKICKLTIVGNHHLKKYALNFNKNIVIIPTSIITSSYKLKKNYDSSPLIIGWIGSSGNLGYLKKLDEVFETISKKYKDKVVLKVVCDKPFYSRSGINIINKKWTLSDEIPNIITFDIGIMPLNKDEWSKGKCAFKALQYMACGVPCIASPIGANMKVIKNRINGYLVSTPDEWVEKLSILIENRNLREIYGKNGRKIVDKEYSAKISLHKIINAFVIVTCGK</sequence>
<keyword evidence="1" id="KW-0812">Transmembrane</keyword>
<evidence type="ECO:0000256" key="1">
    <source>
        <dbReference type="SAM" id="Phobius"/>
    </source>
</evidence>
<keyword evidence="1" id="KW-0472">Membrane</keyword>
<name>A0A0F9P094_9ZZZZ</name>
<dbReference type="EMBL" id="LAZR01006130">
    <property type="protein sequence ID" value="KKM94505.1"/>
    <property type="molecule type" value="Genomic_DNA"/>
</dbReference>
<comment type="caution">
    <text evidence="3">The sequence shown here is derived from an EMBL/GenBank/DDBJ whole genome shotgun (WGS) entry which is preliminary data.</text>
</comment>
<protein>
    <recommendedName>
        <fullName evidence="2">Glycosyl transferase family 1 domain-containing protein</fullName>
    </recommendedName>
</protein>
<evidence type="ECO:0000259" key="2">
    <source>
        <dbReference type="Pfam" id="PF00534"/>
    </source>
</evidence>
<dbReference type="Pfam" id="PF00534">
    <property type="entry name" value="Glycos_transf_1"/>
    <property type="match status" value="1"/>
</dbReference>
<dbReference type="PANTHER" id="PTHR12526:SF630">
    <property type="entry name" value="GLYCOSYLTRANSFERASE"/>
    <property type="match status" value="1"/>
</dbReference>
<reference evidence="3" key="1">
    <citation type="journal article" date="2015" name="Nature">
        <title>Complex archaea that bridge the gap between prokaryotes and eukaryotes.</title>
        <authorList>
            <person name="Spang A."/>
            <person name="Saw J.H."/>
            <person name="Jorgensen S.L."/>
            <person name="Zaremba-Niedzwiedzka K."/>
            <person name="Martijn J."/>
            <person name="Lind A.E."/>
            <person name="van Eijk R."/>
            <person name="Schleper C."/>
            <person name="Guy L."/>
            <person name="Ettema T.J."/>
        </authorList>
    </citation>
    <scope>NUCLEOTIDE SEQUENCE</scope>
</reference>
<dbReference type="AlphaFoldDB" id="A0A0F9P094"/>
<dbReference type="GO" id="GO:0016757">
    <property type="term" value="F:glycosyltransferase activity"/>
    <property type="evidence" value="ECO:0007669"/>
    <property type="project" value="InterPro"/>
</dbReference>
<feature type="transmembrane region" description="Helical" evidence="1">
    <location>
        <begin position="44"/>
        <end position="66"/>
    </location>
</feature>
<feature type="domain" description="Glycosyl transferase family 1" evidence="2">
    <location>
        <begin position="253"/>
        <end position="314"/>
    </location>
</feature>